<comment type="caution">
    <text evidence="1">The sequence shown here is derived from an EMBL/GenBank/DDBJ whole genome shotgun (WGS) entry which is preliminary data.</text>
</comment>
<keyword evidence="2" id="KW-1185">Reference proteome</keyword>
<organism evidence="1 2">
    <name type="scientific">Thalassotalea loyana</name>
    <dbReference type="NCBI Taxonomy" id="280483"/>
    <lineage>
        <taxon>Bacteria</taxon>
        <taxon>Pseudomonadati</taxon>
        <taxon>Pseudomonadota</taxon>
        <taxon>Gammaproteobacteria</taxon>
        <taxon>Alteromonadales</taxon>
        <taxon>Colwelliaceae</taxon>
        <taxon>Thalassotalea</taxon>
    </lineage>
</organism>
<proteinExistence type="predicted"/>
<accession>A0ABQ6HAC7</accession>
<evidence type="ECO:0000313" key="2">
    <source>
        <dbReference type="Proteomes" id="UP001157134"/>
    </source>
</evidence>
<dbReference type="InterPro" id="IPR042297">
    <property type="entry name" value="Antirestriction_sf"/>
</dbReference>
<evidence type="ECO:0008006" key="3">
    <source>
        <dbReference type="Google" id="ProtNLM"/>
    </source>
</evidence>
<sequence length="135" mass="15068">MKATAQQLYSKLPAQVAALIETSTYGTLSRLTHGQYKGGLWNYRVDNNLAITALLLSEDNLTLHNDGAYISLEVNAKVASAVALVITLNKLSWHYAMNNKLHIAKMFSDFFYKAKDASLDLLNEKESSQFLQLID</sequence>
<gene>
    <name evidence="1" type="ORF">tloyanaT_13280</name>
</gene>
<evidence type="ECO:0000313" key="1">
    <source>
        <dbReference type="EMBL" id="GLX85076.1"/>
    </source>
</evidence>
<protein>
    <recommendedName>
        <fullName evidence="3">Antirestriction protein</fullName>
    </recommendedName>
</protein>
<dbReference type="EMBL" id="BSSV01000002">
    <property type="protein sequence ID" value="GLX85076.1"/>
    <property type="molecule type" value="Genomic_DNA"/>
</dbReference>
<name>A0ABQ6HAC7_9GAMM</name>
<dbReference type="Gene3D" id="3.30.70.3580">
    <property type="entry name" value="Antirestriction protein"/>
    <property type="match status" value="1"/>
</dbReference>
<dbReference type="RefSeq" id="WP_284296832.1">
    <property type="nucleotide sequence ID" value="NZ_BSSV01000002.1"/>
</dbReference>
<dbReference type="Proteomes" id="UP001157134">
    <property type="component" value="Unassembled WGS sequence"/>
</dbReference>
<reference evidence="1 2" key="1">
    <citation type="submission" date="2023-03" db="EMBL/GenBank/DDBJ databases">
        <title>Thalassotalea loyana LMG 22536T draft genome sequence.</title>
        <authorList>
            <person name="Sawabe T."/>
        </authorList>
    </citation>
    <scope>NUCLEOTIDE SEQUENCE [LARGE SCALE GENOMIC DNA]</scope>
    <source>
        <strain evidence="1 2">LMG 22536</strain>
    </source>
</reference>